<dbReference type="InterPro" id="IPR036804">
    <property type="entry name" value="CheR_N_sf"/>
</dbReference>
<dbReference type="Pfam" id="PF01739">
    <property type="entry name" value="CheR"/>
    <property type="match status" value="1"/>
</dbReference>
<dbReference type="AlphaFoldDB" id="A0A7W7B4S2"/>
<gene>
    <name evidence="7" type="ORF">GGQ98_002525</name>
</gene>
<dbReference type="InterPro" id="IPR000780">
    <property type="entry name" value="CheR_MeTrfase"/>
</dbReference>
<dbReference type="PANTHER" id="PTHR24422">
    <property type="entry name" value="CHEMOTAXIS PROTEIN METHYLTRANSFERASE"/>
    <property type="match status" value="1"/>
</dbReference>
<evidence type="ECO:0000259" key="6">
    <source>
        <dbReference type="PROSITE" id="PS50123"/>
    </source>
</evidence>
<keyword evidence="3 7" id="KW-0489">Methyltransferase</keyword>
<evidence type="ECO:0000256" key="3">
    <source>
        <dbReference type="ARBA" id="ARBA00022603"/>
    </source>
</evidence>
<organism evidence="7 8">
    <name type="scientific">Sphingosinicella soli</name>
    <dbReference type="NCBI Taxonomy" id="333708"/>
    <lineage>
        <taxon>Bacteria</taxon>
        <taxon>Pseudomonadati</taxon>
        <taxon>Pseudomonadota</taxon>
        <taxon>Alphaproteobacteria</taxon>
        <taxon>Sphingomonadales</taxon>
        <taxon>Sphingosinicellaceae</taxon>
        <taxon>Sphingosinicella</taxon>
    </lineage>
</organism>
<dbReference type="EC" id="2.1.1.80" evidence="2"/>
<evidence type="ECO:0000313" key="7">
    <source>
        <dbReference type="EMBL" id="MBB4632897.1"/>
    </source>
</evidence>
<feature type="domain" description="CheR-type methyltransferase" evidence="6">
    <location>
        <begin position="1"/>
        <end position="284"/>
    </location>
</feature>
<comment type="catalytic activity">
    <reaction evidence="1">
        <text>L-glutamyl-[protein] + S-adenosyl-L-methionine = [protein]-L-glutamate 5-O-methyl ester + S-adenosyl-L-homocysteine</text>
        <dbReference type="Rhea" id="RHEA:24452"/>
        <dbReference type="Rhea" id="RHEA-COMP:10208"/>
        <dbReference type="Rhea" id="RHEA-COMP:10311"/>
        <dbReference type="ChEBI" id="CHEBI:29973"/>
        <dbReference type="ChEBI" id="CHEBI:57856"/>
        <dbReference type="ChEBI" id="CHEBI:59789"/>
        <dbReference type="ChEBI" id="CHEBI:82795"/>
        <dbReference type="EC" id="2.1.1.80"/>
    </reaction>
</comment>
<protein>
    <recommendedName>
        <fullName evidence="2">protein-glutamate O-methyltransferase</fullName>
        <ecNumber evidence="2">2.1.1.80</ecNumber>
    </recommendedName>
</protein>
<dbReference type="InterPro" id="IPR029063">
    <property type="entry name" value="SAM-dependent_MTases_sf"/>
</dbReference>
<dbReference type="InterPro" id="IPR022641">
    <property type="entry name" value="CheR_N"/>
</dbReference>
<dbReference type="Gene3D" id="3.40.50.150">
    <property type="entry name" value="Vaccinia Virus protein VP39"/>
    <property type="match status" value="1"/>
</dbReference>
<evidence type="ECO:0000313" key="8">
    <source>
        <dbReference type="Proteomes" id="UP000566324"/>
    </source>
</evidence>
<comment type="caution">
    <text evidence="7">The sequence shown here is derived from an EMBL/GenBank/DDBJ whole genome shotgun (WGS) entry which is preliminary data.</text>
</comment>
<dbReference type="Pfam" id="PF03705">
    <property type="entry name" value="CheR_N"/>
    <property type="match status" value="1"/>
</dbReference>
<dbReference type="PANTHER" id="PTHR24422:SF21">
    <property type="entry name" value="CHEMOTAXIS PROTEIN METHYLTRANSFERASE 1"/>
    <property type="match status" value="1"/>
</dbReference>
<proteinExistence type="predicted"/>
<dbReference type="EMBL" id="JACHNZ010000029">
    <property type="protein sequence ID" value="MBB4632897.1"/>
    <property type="molecule type" value="Genomic_DNA"/>
</dbReference>
<keyword evidence="4 7" id="KW-0808">Transferase</keyword>
<dbReference type="SUPFAM" id="SSF53335">
    <property type="entry name" value="S-adenosyl-L-methionine-dependent methyltransferases"/>
    <property type="match status" value="1"/>
</dbReference>
<dbReference type="GO" id="GO:0008983">
    <property type="term" value="F:protein-glutamate O-methyltransferase activity"/>
    <property type="evidence" value="ECO:0007669"/>
    <property type="project" value="UniProtKB-EC"/>
</dbReference>
<dbReference type="Proteomes" id="UP000566324">
    <property type="component" value="Unassembled WGS sequence"/>
</dbReference>
<dbReference type="PROSITE" id="PS50123">
    <property type="entry name" value="CHER"/>
    <property type="match status" value="1"/>
</dbReference>
<dbReference type="SUPFAM" id="SSF47757">
    <property type="entry name" value="Chemotaxis receptor methyltransferase CheR, N-terminal domain"/>
    <property type="match status" value="1"/>
</dbReference>
<keyword evidence="8" id="KW-1185">Reference proteome</keyword>
<dbReference type="Gene3D" id="1.10.155.10">
    <property type="entry name" value="Chemotaxis receptor methyltransferase CheR, N-terminal domain"/>
    <property type="match status" value="1"/>
</dbReference>
<evidence type="ECO:0000256" key="2">
    <source>
        <dbReference type="ARBA" id="ARBA00012534"/>
    </source>
</evidence>
<reference evidence="7 8" key="1">
    <citation type="submission" date="2020-08" db="EMBL/GenBank/DDBJ databases">
        <title>Genomic Encyclopedia of Type Strains, Phase IV (KMG-IV): sequencing the most valuable type-strain genomes for metagenomic binning, comparative biology and taxonomic classification.</title>
        <authorList>
            <person name="Goeker M."/>
        </authorList>
    </citation>
    <scope>NUCLEOTIDE SEQUENCE [LARGE SCALE GENOMIC DNA]</scope>
    <source>
        <strain evidence="7 8">DSM 17328</strain>
    </source>
</reference>
<accession>A0A7W7B4S2</accession>
<evidence type="ECO:0000256" key="1">
    <source>
        <dbReference type="ARBA" id="ARBA00001541"/>
    </source>
</evidence>
<sequence length="284" mass="31580">MTPPDAGFDALASLLRVRAGIELTRAKLYLVESRLGPMARARGFVSASAFLEQLARDGIGDVLATDLVEAMLNNETFFFRDIQPFDMLQQRILPQLREARAASRRIRIWCAASSTGQEPYSVAMLFAEDRSRWDGWTIDIVGTDISRRAIARARSGLYSQFEVQRGLSVHRLMAHFEKAGEHWALSPAIRAMVRFQPINLLGPWALGAPFDVILCRNVLMYLAQDSKQDILARIHRNLSPDGRLVLGAAETVLGVSDAFVPDRQNRGLYLPVSGFQPPAFARAG</sequence>
<evidence type="ECO:0000256" key="4">
    <source>
        <dbReference type="ARBA" id="ARBA00022679"/>
    </source>
</evidence>
<dbReference type="RefSeq" id="WP_184070020.1">
    <property type="nucleotide sequence ID" value="NZ_JACHNZ010000029.1"/>
</dbReference>
<name>A0A7W7B4S2_9SPHN</name>
<keyword evidence="5" id="KW-0949">S-adenosyl-L-methionine</keyword>
<dbReference type="CDD" id="cd02440">
    <property type="entry name" value="AdoMet_MTases"/>
    <property type="match status" value="1"/>
</dbReference>
<dbReference type="InterPro" id="IPR022642">
    <property type="entry name" value="CheR_C"/>
</dbReference>
<evidence type="ECO:0000256" key="5">
    <source>
        <dbReference type="ARBA" id="ARBA00022691"/>
    </source>
</evidence>
<dbReference type="PRINTS" id="PR00996">
    <property type="entry name" value="CHERMTFRASE"/>
</dbReference>
<dbReference type="GO" id="GO:0032259">
    <property type="term" value="P:methylation"/>
    <property type="evidence" value="ECO:0007669"/>
    <property type="project" value="UniProtKB-KW"/>
</dbReference>
<dbReference type="SMART" id="SM00138">
    <property type="entry name" value="MeTrc"/>
    <property type="match status" value="1"/>
</dbReference>
<dbReference type="InterPro" id="IPR050903">
    <property type="entry name" value="Bact_Chemotaxis_MeTrfase"/>
</dbReference>